<dbReference type="PANTHER" id="PTHR42686:SF1">
    <property type="entry name" value="GH17980P-RELATED"/>
    <property type="match status" value="1"/>
</dbReference>
<dbReference type="PANTHER" id="PTHR42686">
    <property type="entry name" value="GH17980P-RELATED"/>
    <property type="match status" value="1"/>
</dbReference>
<evidence type="ECO:0000256" key="1">
    <source>
        <dbReference type="SAM" id="MobiDB-lite"/>
    </source>
</evidence>
<name>W7TU74_9STRA</name>
<dbReference type="GO" id="GO:0005829">
    <property type="term" value="C:cytosol"/>
    <property type="evidence" value="ECO:0007669"/>
    <property type="project" value="TreeGrafter"/>
</dbReference>
<dbReference type="AlphaFoldDB" id="W7TU74"/>
<evidence type="ECO:0000313" key="5">
    <source>
        <dbReference type="Proteomes" id="UP000019335"/>
    </source>
</evidence>
<feature type="domain" description="NADP-dependent oxidoreductase" evidence="3">
    <location>
        <begin position="95"/>
        <end position="283"/>
    </location>
</feature>
<gene>
    <name evidence="4" type="ORF">Naga_100202g7</name>
</gene>
<evidence type="ECO:0000313" key="4">
    <source>
        <dbReference type="EMBL" id="EWM23864.1"/>
    </source>
</evidence>
<dbReference type="GO" id="GO:0016491">
    <property type="term" value="F:oxidoreductase activity"/>
    <property type="evidence" value="ECO:0007669"/>
    <property type="project" value="InterPro"/>
</dbReference>
<reference evidence="4 5" key="1">
    <citation type="journal article" date="2014" name="Mol. Plant">
        <title>Chromosome Scale Genome Assembly and Transcriptome Profiling of Nannochloropsis gaditana in Nitrogen Depletion.</title>
        <authorList>
            <person name="Corteggiani Carpinelli E."/>
            <person name="Telatin A."/>
            <person name="Vitulo N."/>
            <person name="Forcato C."/>
            <person name="D'Angelo M."/>
            <person name="Schiavon R."/>
            <person name="Vezzi A."/>
            <person name="Giacometti G.M."/>
            <person name="Morosinotto T."/>
            <person name="Valle G."/>
        </authorList>
    </citation>
    <scope>NUCLEOTIDE SEQUENCE [LARGE SCALE GENOMIC DNA]</scope>
    <source>
        <strain evidence="4 5">B-31</strain>
    </source>
</reference>
<sequence>MPFFSRFIPLLLLLHAFLFGLDTSIAFGTNTDPSSDLGFVNPPSHSCQGSQQAARHNQGSSKSRANINTCTASAVMPAGNSADPVMAGCGLPISRIGYGTYRIGLNNAEQAESLREALLHGINVIDTSANYGNGEAEECIGQVVRELMQEGKLKREDILLVSKVGYIQGQNMDRYLAGTVRTPDTVEVASYLGHCIHPAFIQDQLGRSLARLGMPSLDVFLLHNPEYYLTHNVPAQAGVISAEDLQTHRDEMDRRLLEAFKALEGEIASGQGRIRSYGISSNSFSLPPEHPHFLRYDHLAAMAMEAAKAVSPEAQVHHFSTIQLPANLLEQEGLHRAVQWAARTSLTVLINRPLNAFDDRMSLRLAEYPDSRPAYHHARDALLQYIDAQKTALSGHEKDGYTLFQEEVEGIDAALAQKDLHSVLAWEGISSRMVMPMLRRGLEATARPDKTFDAEGMRLAQEYLRACERLVSYLSGIHAREEIEKTLGFGPIPAEKSLQEFAIEFLLEHAGVSTVLLGCRNTRYVRDAIKINDKHPSVHRFLPR</sequence>
<evidence type="ECO:0000259" key="3">
    <source>
        <dbReference type="Pfam" id="PF00248"/>
    </source>
</evidence>
<dbReference type="EMBL" id="AZIL01001421">
    <property type="protein sequence ID" value="EWM23864.1"/>
    <property type="molecule type" value="Genomic_DNA"/>
</dbReference>
<proteinExistence type="predicted"/>
<dbReference type="InterPro" id="IPR023210">
    <property type="entry name" value="NADP_OxRdtase_dom"/>
</dbReference>
<accession>W7TU74</accession>
<dbReference type="Pfam" id="PF00248">
    <property type="entry name" value="Aldo_ket_red"/>
    <property type="match status" value="1"/>
</dbReference>
<comment type="caution">
    <text evidence="4">The sequence shown here is derived from an EMBL/GenBank/DDBJ whole genome shotgun (WGS) entry which is preliminary data.</text>
</comment>
<keyword evidence="2" id="KW-0732">Signal</keyword>
<dbReference type="CDD" id="cd19099">
    <property type="entry name" value="AKR_unchar"/>
    <property type="match status" value="1"/>
</dbReference>
<dbReference type="InterPro" id="IPR036812">
    <property type="entry name" value="NAD(P)_OxRdtase_dom_sf"/>
</dbReference>
<dbReference type="SUPFAM" id="SSF51430">
    <property type="entry name" value="NAD(P)-linked oxidoreductase"/>
    <property type="match status" value="1"/>
</dbReference>
<dbReference type="Proteomes" id="UP000019335">
    <property type="component" value="Chromosome 15"/>
</dbReference>
<organism evidence="4 5">
    <name type="scientific">Nannochloropsis gaditana</name>
    <dbReference type="NCBI Taxonomy" id="72520"/>
    <lineage>
        <taxon>Eukaryota</taxon>
        <taxon>Sar</taxon>
        <taxon>Stramenopiles</taxon>
        <taxon>Ochrophyta</taxon>
        <taxon>Eustigmatophyceae</taxon>
        <taxon>Eustigmatales</taxon>
        <taxon>Monodopsidaceae</taxon>
        <taxon>Nannochloropsis</taxon>
    </lineage>
</organism>
<dbReference type="InterPro" id="IPR020471">
    <property type="entry name" value="AKR"/>
</dbReference>
<keyword evidence="5" id="KW-1185">Reference proteome</keyword>
<feature type="chain" id="PRO_5004901261" evidence="2">
    <location>
        <begin position="27"/>
        <end position="544"/>
    </location>
</feature>
<dbReference type="OrthoDB" id="48988at2759"/>
<feature type="region of interest" description="Disordered" evidence="1">
    <location>
        <begin position="43"/>
        <end position="64"/>
    </location>
</feature>
<evidence type="ECO:0000256" key="2">
    <source>
        <dbReference type="SAM" id="SignalP"/>
    </source>
</evidence>
<protein>
    <submittedName>
        <fullName evidence="4">Aldo keto oxidoreductase</fullName>
    </submittedName>
</protein>
<feature type="signal peptide" evidence="2">
    <location>
        <begin position="1"/>
        <end position="26"/>
    </location>
</feature>
<dbReference type="Gene3D" id="3.20.20.100">
    <property type="entry name" value="NADP-dependent oxidoreductase domain"/>
    <property type="match status" value="1"/>
</dbReference>